<evidence type="ECO:0000256" key="1">
    <source>
        <dbReference type="ARBA" id="ARBA00004496"/>
    </source>
</evidence>
<evidence type="ECO:0000256" key="5">
    <source>
        <dbReference type="ARBA" id="ARBA00022833"/>
    </source>
</evidence>
<keyword evidence="8" id="KW-0175">Coiled coil</keyword>
<sequence>MDSSQETGPSAEQGAQNDPDEGSTDPTENAGTLPQNISQASSVETAGPLQPETPNTGTELENQVRAEATSQRTGETPHDRQDHSPLTGDNPPETAAPQEPSQSSQTEDGFVVVSVPPVEGSDYALYGPHYYNSATEYDDENVICVKFYAALQKGLGTGHDEMYLVCNGLKFRMTPVRTDGAGRMFTLSLSLYKADAEVHYTYCLTDKKDKFETLEDEKQKYTYRTLYRNISQKDKVFHQFDDVCMQPETWWPSWGSKTTKINTIREEFIQSTLTQLMNCTNADLSEMQATVNFFCECLQTRRVSVPGLMPVKLHISWDNLKGRVDRAFKCAIEESRDTTPVQYVLAAALLAMFLHVNLEKATIEKLSKIIERNGELQGPLASLEDSVRRKLSEAVRYMFNLACDKSPNAALWFMALFYALSPESVKLLPDRQQAMPQVSYRNLSEVIKTHSLVINRHEAFRAAVLNMANLEHLQLLSKLNITPDELLSQLKKWQTCSSFHKLHQAVEVVALRIKAWLNESQEESTSETLKTDVRSCLQKTLNILETSLKDRNWIEHWDNVLSALQLLNAFTDSFDHLSDDMNPGDYRPSFSHLSEKMSVCISYQKDKKALSLERWSQVFNLPLPNIWQKDWEEILKTHFKEYLKKKKITDQVKYYCNHSGVCPAMDNCMLVCAQDAINRLTSKSNQKGQQFSLKDLLRSTSESPKCGTLVSFIIESKLRALAWNREDYLYLLYDEQLRDVFLTMQQQQMDKIFTAHLPTTQLIQRARNLMDQLIEEMKNKSIPCKLLKGIIESKHCANSYLLGKNMDAFQKTIKEAEEDFKKFESRKSKVKVLNDLNQGMPVDVKHLETTLSIELDKEERSLKTIMDMVISEEPGSDTHFLNNQAFEKIHLLSKSTYFKELWRKTAKQAKDTEFKEIALIPLDQVYDNIYIPASEEFRSSYEALKDLSMSLLDLESKLGKFLNSMSKELKTMADVFSEDKQEWIQKTREHIERYRALQSAKENAEVIIELKNNLGLCGDFGGIDNLEHMDCKCLCDLTENVSKVGNQLREIPKPTVSFLREFNECIRRGFISWIKEIIKDTGELTAFVELASISAGENSMDIGKVCCFRDAISAAAPIIYQLSEISGIKALLQAVNKLGCAIESDKNLETKLKDSCDNMEWLKIAYETHGSVERSSLHQATDINESGLYIIKSPSEAQARINLENCITLRCKEILVNGQDAEYRTYSLSELQELQNKLMLITVSVKNREDEITTYIEVLEQIINVGKCFLELRDAGHILFQDWEMTAYCQQKHDIKIWVKFGITNVEIKGYRPLLDELKGLCESMRGCLSEWLKYTEQKRNMYYYLNYFTAKQLVYLCCSVAEFRHEWKNISTGLLNMLSIMKDNIKESDVQNALTKALETPAESGESQATLELKKFLNVFPDTIEYFLDTGITEEEIKAAIMFCEEDEQVAGGYRDSRTIEEYQDTVMQCIDDHQNDEEWVQEWCEKYETRRDSVLKNQMKFKGGLTTEEVSFSMTEEQIAAAFENLENSDEKIVMLWKTYHNKLSGLVSDKFVDLDVLGETMNHLAKSAEVTVKRKLPIILEGGKPNLISCKDVEMLPLCLSLYKDKAQPLPTYDEILVCTSETTAEEVELIIRRAVQPGSTHEKIYCLLNADKLNHDVSRKFESIFYKKTQEAHVQGGTNKSDYQLIIFCDSKAHHSYVATAFDMFKRTVSESPNLNDEIKQYLQHKHQTSSEVETGFSKLNQLDQFQLKTKLIFSEHAGMGKSLYVKNLVKVSEQNLKSAGFTYKTIRISQSQLRTEDIASQLRQYEDKPMDKVPRIFHFDIPPVVTKGLYTFLLQLFVLRCFQSPDGIIWRYNDSHIYLVEYTKRKHRECDRDSSEISSQVEDAFLEMLPTVKCLSPEETLRHLEQKGSYDKDYRLMDEGEFRSEAFQRTYQYFKIYRLKQDQLEAFSFDPEFVEDSPKEWLECLLQFCDIKNPSWGELRNFTHFLNSQLKKCEQSIFCSAALKDDLTGFKKFVVKFMMTMSKDFSMRSLKTSDDSDEKVEDAAAEDTALKEFQLRRRWEQQAHPYILFNADNDSMTFLGFHIHNLDAVDARTKEVVEKKIIDKTLFIQLKAQRVPFNIDFENMPRAEQLVIIGRVLGVGIVKDPDDTYQLTLDNVMKILAIHLRFESDIPVIIMGETGCGKTRLVQFMCDLLRSGKERQNLIVVRVHGGTSSEVIYKKVRKAIEISKENEVHNLDTVLFFDEANTTEAVNAIKEVICDKSVNGEQIEAPRLKIIAACNPYRKHSKEAIEQLERAGLGYRVRSENTEEKLGQIPMRQLVYRVQPLPPSLTPLVWDFGKLNEHTQELYITQMVKTFFRKENLPDNGHQALFTKVISASQKHMVELTDECRMVSLRDIERCMKTVMWFYQQRRKLFQEIDRIRGEKGSTDDLVRSLILAIGVCYLASLENRNEYLEKVAKAFSPGVTDIDIQREIELCKEAFISNVNCPASVAKNKALKENVFMMVVCMNLRIPLFLVGKPGSSKSLSKTIAAHAMQGKASPNALFKGYKQAQLASFQCSPHSSPDGIISIFRQCAQFQKDKNLEEYVAVVVLDEIGLAEDSPKMPLKTLHPLLEYGCVDDESPDQFKKVGFIGISNWSLDPAKMNRGILVLRTSPVTEELENTARDICSSDKEPVDAEIKCLIPKLTEFYLRVLEEQKSEFFGLRDFYSLVKLIMSYAIEANGRPSDEDLTKAVQRNFDGLDSLNVLEIFYDIYKERTRKCDIVSLLRENLDIGTSGFTSRYLLLPTINHAALQILKSQNIIDESNVEIIFGSGFPHDEEYSQVCRTVNRVKTCMETGRSVVLLNIQSLYESLYDALNQCYVKLGGSYYVDLGLGSHRVKCRVKDEFRLIVIEEKSTVYEQFPTPLLNRLEKHCLEISNILPNHAQQMQAELEEWLNSFVTQDSTESNQLISTKKTYDTIVGYTEDTCASVLLQCCPQIVSRELDHDEREEVLEMAQEMLLQCATPDSVLRATTYMEENSEKFLEAYFVKQPHGNLIEALKKYREAKTDGICLEVSTYSRLLNKRDVEKINKELDITESNSCLFLLNEFYTEQAFSQTVSEFLGNDAGARKLVLLQSYFDDPKQSQRLLFCVRHSITRIKSSVSGGAAFDVVLLTRLPRISGGCGYIATFGDGWVSLHIDELIATPGFPGDIYELQRMTVSESLAKSSFPATEDPDMDSPKTPFSEKQDVFIDTHLLMKKSLQKGILKLRDKADNTQRATKRVEILHGLLQNKYAVSAAFIKSLERRIISFLSEQEKMKGKESWVVAQALSDRIVAEGSSFRHVLWVHLEGSVASALAHILAVIDGDNNLDNLINDQPSEKSDFWLNVFQEDQWDLLHIPGNIYQGQVSVLSTTGDQTKSWTCHFPFSWALKDKFEQIWACVINLKGPSVRPTKEYLEKFEELIPLTWIKSITKGHELFAMFSEDLVNISMPSYPHELNKSFSETLTRLAPRLYRDLTGNDPDCVPLPWLYVVNKYMHDNHQLFYSLYFQNKDMVTGGEATEALRQVLQGLQPKESELKDFDSCQEWLKKVKSLSVTVDLILSEDSLVTRHAENAEMLISKIRLLWQSTWIIYLLMDHLLQNEQEMEKKLLTFLVRNLLFAWKKLNSEEGKEMECVIDHVTGTLAKCSKNACNVFKVVCGYCDKDFTEDDTAEVECGHMFHISCLKEHSDTQCRKCKKQINQDYKPCGVVAKETFLKVNRFRRKCNSFFVEFMWNFVSSKEQLTDNVLNKLMDYVRCSPSAEATSERSTLQQYMNPDLAVQSLILKILLKCGMEETAPQLQRFVEEAVKSNERNADEIYFMVVRSIEDHIYFSSQGCLISKAIKCLGTCVLHESEQNMISEHLHTIAKLRFAITVASDAIRSVLSEEVTVDAEECRHLLRSLQELLSNTGNPWVQIFLLRNICETHGFSLVHQLGQSEKFQWTIPSQVLKEQQDMSTRAVDQFQMYGQMYEKITVDSFKALEEPSHEIAQEFDESIPCFRVCMALAAVRQATQNTASTSNAGSLISKMRMKSSTDTSWGQLVKICESELEDCTLSQIVLHTALVAQVSTAPEMKLLHCLCFSPGECKDFFIPTMPNSINEIKEWIKNWAEDAKKSEVPSDNLKIWVCRCGEPVLIGNCGRPWVKSQCASCGSEVGGERHNAVEGFTEFNHVQGSGRGHNLGDPNSRKEQDGERSLYGANLHMVRALIHSSMIWGTIEHTEEVQNLTEMPQGAQDVRKLLFGHLQKDIELLAKALGKSEQDAEMTVHLFLKFILESSSEPNIQLQITDSEEKREEWEKVIHQRLQLFFQTFEAQLLDVQSNILRLGGMDTLAQIIYRKEPTLKDLPTSGVFNLPLMWSFEQKMTIQRFSHLIEQKDERRNVPLLSELLKSHVHIRHIRYLPQVLSLQQKLMCYFENLDLQCYNNVPINTFRKETVADHDQQAFSESAEIVKLLWKHLKSINYSQLTAELKEKDENNLMILDLLPTERSVARIITKYLSQMQNNFIQMSNPTADRVITANELKPSHVITCVPEQDFLTIAISNIDHVVHEDGKKSTNYNFKTVERQIIDRFFKEKPMIKVTTLPLFEYDTGTTLRCFFSTVQDKLEPLSTNDRNCIMNDFRFLNEISAALSTLRIVIGFLKLSFPAPEQKLMAYLKKDLKLDDRAQTLNLQVLRSSQVKHIQSLWEALSLRQSSLLIEMNQNPFIMIEDRRFHETFTKDQKNENKTILANIPNLDVLITELHYVILNIKLKDVRPDWKITETFDAFLDCDEIHEKAIHCLKDLQEMEMRYGIALWKLAVQIKKGIKTTESV</sequence>
<dbReference type="Pfam" id="PF20173">
    <property type="entry name" value="ZnF_RZ-type"/>
    <property type="match status" value="1"/>
</dbReference>
<dbReference type="InterPro" id="IPR046439">
    <property type="entry name" value="ZF_RZ_dom"/>
</dbReference>
<evidence type="ECO:0000256" key="6">
    <source>
        <dbReference type="ARBA" id="ARBA00022859"/>
    </source>
</evidence>
<dbReference type="GO" id="GO:0002376">
    <property type="term" value="P:immune system process"/>
    <property type="evidence" value="ECO:0007669"/>
    <property type="project" value="UniProtKB-KW"/>
</dbReference>
<dbReference type="CDD" id="cd00009">
    <property type="entry name" value="AAA"/>
    <property type="match status" value="1"/>
</dbReference>
<dbReference type="InterPro" id="IPR001841">
    <property type="entry name" value="Znf_RING"/>
</dbReference>
<dbReference type="GO" id="GO:0008270">
    <property type="term" value="F:zinc ion binding"/>
    <property type="evidence" value="ECO:0007669"/>
    <property type="project" value="UniProtKB-KW"/>
</dbReference>
<gene>
    <name evidence="12" type="ORF">PHYPO_G00138050</name>
</gene>
<feature type="compositionally biased region" description="Polar residues" evidence="9">
    <location>
        <begin position="1"/>
        <end position="16"/>
    </location>
</feature>
<evidence type="ECO:0000313" key="12">
    <source>
        <dbReference type="EMBL" id="KAB5528241.1"/>
    </source>
</evidence>
<evidence type="ECO:0000256" key="7">
    <source>
        <dbReference type="PROSITE-ProRule" id="PRU00175"/>
    </source>
</evidence>
<comment type="subcellular location">
    <subcellularLocation>
        <location evidence="1">Cytoplasm</location>
    </subcellularLocation>
</comment>
<comment type="caution">
    <text evidence="12">The sequence shown here is derived from an EMBL/GenBank/DDBJ whole genome shotgun (WGS) entry which is preliminary data.</text>
</comment>
<evidence type="ECO:0000256" key="9">
    <source>
        <dbReference type="SAM" id="MobiDB-lite"/>
    </source>
</evidence>
<reference evidence="12 13" key="1">
    <citation type="submission" date="2019-06" db="EMBL/GenBank/DDBJ databases">
        <title>A chromosome-scale genome assembly of the striped catfish, Pangasianodon hypophthalmus.</title>
        <authorList>
            <person name="Wen M."/>
            <person name="Zahm M."/>
            <person name="Roques C."/>
            <person name="Cabau C."/>
            <person name="Klopp C."/>
            <person name="Donnadieu C."/>
            <person name="Jouanno E."/>
            <person name="Avarre J.-C."/>
            <person name="Campet M."/>
            <person name="Ha T.T.T."/>
            <person name="Dugue R."/>
            <person name="Lampietro C."/>
            <person name="Louis A."/>
            <person name="Herpin A."/>
            <person name="Echchiki A."/>
            <person name="Berthelot C."/>
            <person name="Parey E."/>
            <person name="Roest-Crollius H."/>
            <person name="Braasch I."/>
            <person name="Postlethwait J."/>
            <person name="Bobe J."/>
            <person name="Montfort J."/>
            <person name="Bouchez O."/>
            <person name="Begum T."/>
            <person name="Schartl M."/>
            <person name="Guiguen Y."/>
        </authorList>
    </citation>
    <scope>NUCLEOTIDE SEQUENCE [LARGE SCALE GENOMIC DNA]</scope>
    <source>
        <strain evidence="12 13">Indonesia</strain>
        <tissue evidence="12">Blood</tissue>
    </source>
</reference>
<feature type="domain" description="RZ-type" evidence="11">
    <location>
        <begin position="4128"/>
        <end position="4203"/>
    </location>
</feature>
<feature type="region of interest" description="Disordered" evidence="9">
    <location>
        <begin position="1"/>
        <end position="108"/>
    </location>
</feature>
<keyword evidence="6" id="KW-0391">Immunity</keyword>
<dbReference type="InterPro" id="IPR003593">
    <property type="entry name" value="AAA+_ATPase"/>
</dbReference>
<evidence type="ECO:0000313" key="13">
    <source>
        <dbReference type="Proteomes" id="UP000327468"/>
    </source>
</evidence>
<dbReference type="PANTHER" id="PTHR22605">
    <property type="entry name" value="RZ-TYPE DOMAIN-CONTAINING PROTEIN"/>
    <property type="match status" value="1"/>
</dbReference>
<dbReference type="Proteomes" id="UP000327468">
    <property type="component" value="Chromosome 24"/>
</dbReference>
<feature type="domain" description="RING-type" evidence="10">
    <location>
        <begin position="3683"/>
        <end position="3721"/>
    </location>
</feature>
<evidence type="ECO:0000259" key="10">
    <source>
        <dbReference type="PROSITE" id="PS50089"/>
    </source>
</evidence>
<dbReference type="GO" id="GO:0004842">
    <property type="term" value="F:ubiquitin-protein transferase activity"/>
    <property type="evidence" value="ECO:0007669"/>
    <property type="project" value="InterPro"/>
</dbReference>
<feature type="compositionally biased region" description="Polar residues" evidence="9">
    <location>
        <begin position="24"/>
        <end position="44"/>
    </location>
</feature>
<feature type="compositionally biased region" description="Polar residues" evidence="9">
    <location>
        <begin position="52"/>
        <end position="61"/>
    </location>
</feature>
<dbReference type="PROSITE" id="PS51981">
    <property type="entry name" value="ZF_RZ"/>
    <property type="match status" value="1"/>
</dbReference>
<dbReference type="Gene3D" id="3.40.50.300">
    <property type="entry name" value="P-loop containing nucleotide triphosphate hydrolases"/>
    <property type="match status" value="2"/>
</dbReference>
<dbReference type="EMBL" id="VFJC01000025">
    <property type="protein sequence ID" value="KAB5528241.1"/>
    <property type="molecule type" value="Genomic_DNA"/>
</dbReference>
<organism evidence="12 13">
    <name type="scientific">Pangasianodon hypophthalmus</name>
    <name type="common">Striped catfish</name>
    <name type="synonym">Helicophagus hypophthalmus</name>
    <dbReference type="NCBI Taxonomy" id="310915"/>
    <lineage>
        <taxon>Eukaryota</taxon>
        <taxon>Metazoa</taxon>
        <taxon>Chordata</taxon>
        <taxon>Craniata</taxon>
        <taxon>Vertebrata</taxon>
        <taxon>Euteleostomi</taxon>
        <taxon>Actinopterygii</taxon>
        <taxon>Neopterygii</taxon>
        <taxon>Teleostei</taxon>
        <taxon>Ostariophysi</taxon>
        <taxon>Siluriformes</taxon>
        <taxon>Pangasiidae</taxon>
        <taxon>Pangasianodon</taxon>
    </lineage>
</organism>
<dbReference type="SUPFAM" id="SSF52540">
    <property type="entry name" value="P-loop containing nucleoside triphosphate hydrolases"/>
    <property type="match status" value="2"/>
</dbReference>
<keyword evidence="2" id="KW-0963">Cytoplasm</keyword>
<keyword evidence="3" id="KW-0479">Metal-binding</keyword>
<dbReference type="GO" id="GO:0016887">
    <property type="term" value="F:ATP hydrolysis activity"/>
    <property type="evidence" value="ECO:0007669"/>
    <property type="project" value="InterPro"/>
</dbReference>
<dbReference type="SMART" id="SM00382">
    <property type="entry name" value="AAA"/>
    <property type="match status" value="2"/>
</dbReference>
<dbReference type="InterPro" id="IPR027417">
    <property type="entry name" value="P-loop_NTPase"/>
</dbReference>
<evidence type="ECO:0000256" key="4">
    <source>
        <dbReference type="ARBA" id="ARBA00022771"/>
    </source>
</evidence>
<keyword evidence="4 7" id="KW-0863">Zinc-finger</keyword>
<name>A0A5N5K9P7_PANHP</name>
<dbReference type="GO" id="GO:0005737">
    <property type="term" value="C:cytoplasm"/>
    <property type="evidence" value="ECO:0007669"/>
    <property type="project" value="UniProtKB-SubCell"/>
</dbReference>
<keyword evidence="5" id="KW-0862">Zinc</keyword>
<feature type="coiled-coil region" evidence="8">
    <location>
        <begin position="806"/>
        <end position="833"/>
    </location>
</feature>
<dbReference type="InterPro" id="IPR031248">
    <property type="entry name" value="RNF213"/>
</dbReference>
<protein>
    <submittedName>
        <fullName evidence="12">Uncharacterized protein</fullName>
    </submittedName>
</protein>
<keyword evidence="13" id="KW-1185">Reference proteome</keyword>
<dbReference type="PROSITE" id="PS50089">
    <property type="entry name" value="ZF_RING_2"/>
    <property type="match status" value="1"/>
</dbReference>
<evidence type="ECO:0000256" key="3">
    <source>
        <dbReference type="ARBA" id="ARBA00022723"/>
    </source>
</evidence>
<dbReference type="PANTHER" id="PTHR22605:SF16">
    <property type="entry name" value="E3 UBIQUITIN-PROTEIN LIGASE RNF213"/>
    <property type="match status" value="1"/>
</dbReference>
<evidence type="ECO:0000256" key="8">
    <source>
        <dbReference type="SAM" id="Coils"/>
    </source>
</evidence>
<evidence type="ECO:0000256" key="2">
    <source>
        <dbReference type="ARBA" id="ARBA00022490"/>
    </source>
</evidence>
<proteinExistence type="predicted"/>
<dbReference type="FunFam" id="3.40.50.300:FF:000491">
    <property type="entry name" value="E3 ubiquitin-protein ligase RNF213"/>
    <property type="match status" value="1"/>
</dbReference>
<evidence type="ECO:0000259" key="11">
    <source>
        <dbReference type="PROSITE" id="PS51981"/>
    </source>
</evidence>
<feature type="region of interest" description="Disordered" evidence="9">
    <location>
        <begin position="4196"/>
        <end position="4215"/>
    </location>
</feature>
<accession>A0A5N5K9P7</accession>